<name>A0A8J9UZQ0_9NEOP</name>
<comment type="similarity">
    <text evidence="2">Belongs to the ku70 family.</text>
</comment>
<keyword evidence="7" id="KW-0067">ATP-binding</keyword>
<dbReference type="EMBL" id="OV170221">
    <property type="protein sequence ID" value="CAH0713233.1"/>
    <property type="molecule type" value="Genomic_DNA"/>
</dbReference>
<dbReference type="AlphaFoldDB" id="A0A8J9UZQ0"/>
<keyword evidence="9" id="KW-0233">DNA recombination</keyword>
<proteinExistence type="inferred from homology"/>
<evidence type="ECO:0000256" key="10">
    <source>
        <dbReference type="ARBA" id="ARBA00023204"/>
    </source>
</evidence>
<dbReference type="GO" id="GO:0006310">
    <property type="term" value="P:DNA recombination"/>
    <property type="evidence" value="ECO:0007669"/>
    <property type="project" value="UniProtKB-KW"/>
</dbReference>
<dbReference type="InterPro" id="IPR006165">
    <property type="entry name" value="Ku70"/>
</dbReference>
<dbReference type="GO" id="GO:0043564">
    <property type="term" value="C:Ku70:Ku80 complex"/>
    <property type="evidence" value="ECO:0007669"/>
    <property type="project" value="InterPro"/>
</dbReference>
<keyword evidence="5" id="KW-0378">Hydrolase</keyword>
<dbReference type="InterPro" id="IPR006164">
    <property type="entry name" value="DNA_bd_Ku70/Ku80"/>
</dbReference>
<protein>
    <recommendedName>
        <fullName evidence="12">Ku domain-containing protein</fullName>
    </recommendedName>
</protein>
<evidence type="ECO:0000256" key="4">
    <source>
        <dbReference type="ARBA" id="ARBA00022763"/>
    </source>
</evidence>
<keyword evidence="4" id="KW-0227">DNA damage</keyword>
<dbReference type="GO" id="GO:0003684">
    <property type="term" value="F:damaged DNA binding"/>
    <property type="evidence" value="ECO:0007669"/>
    <property type="project" value="InterPro"/>
</dbReference>
<dbReference type="PIRSF" id="PIRSF003033">
    <property type="entry name" value="Ku70"/>
    <property type="match status" value="1"/>
</dbReference>
<dbReference type="InterPro" id="IPR036465">
    <property type="entry name" value="vWFA_dom_sf"/>
</dbReference>
<evidence type="ECO:0000256" key="6">
    <source>
        <dbReference type="ARBA" id="ARBA00022806"/>
    </source>
</evidence>
<dbReference type="SUPFAM" id="SSF100939">
    <property type="entry name" value="SPOC domain-like"/>
    <property type="match status" value="1"/>
</dbReference>
<evidence type="ECO:0000313" key="14">
    <source>
        <dbReference type="Proteomes" id="UP000838878"/>
    </source>
</evidence>
<dbReference type="GO" id="GO:0003690">
    <property type="term" value="F:double-stranded DNA binding"/>
    <property type="evidence" value="ECO:0007669"/>
    <property type="project" value="TreeGrafter"/>
</dbReference>
<evidence type="ECO:0000256" key="9">
    <source>
        <dbReference type="ARBA" id="ARBA00023172"/>
    </source>
</evidence>
<feature type="non-terminal residue" evidence="13">
    <location>
        <position position="594"/>
    </location>
</feature>
<dbReference type="Gene3D" id="4.10.970.10">
    <property type="entry name" value="Ku70, bridge and pillars"/>
    <property type="match status" value="1"/>
</dbReference>
<evidence type="ECO:0000256" key="1">
    <source>
        <dbReference type="ARBA" id="ARBA00004123"/>
    </source>
</evidence>
<dbReference type="PANTHER" id="PTHR12604:SF2">
    <property type="entry name" value="X-RAY REPAIR CROSS-COMPLEMENTING PROTEIN 6"/>
    <property type="match status" value="1"/>
</dbReference>
<gene>
    <name evidence="13" type="ORF">BINO364_LOCUS414</name>
</gene>
<dbReference type="CDD" id="cd00788">
    <property type="entry name" value="KU70"/>
    <property type="match status" value="1"/>
</dbReference>
<evidence type="ECO:0000256" key="7">
    <source>
        <dbReference type="ARBA" id="ARBA00022840"/>
    </source>
</evidence>
<evidence type="ECO:0000256" key="3">
    <source>
        <dbReference type="ARBA" id="ARBA00022741"/>
    </source>
</evidence>
<keyword evidence="8" id="KW-0238">DNA-binding</keyword>
<dbReference type="InterPro" id="IPR016194">
    <property type="entry name" value="SPOC-like_C_dom_sf"/>
</dbReference>
<dbReference type="NCBIfam" id="TIGR00578">
    <property type="entry name" value="ku70"/>
    <property type="match status" value="1"/>
</dbReference>
<evidence type="ECO:0000313" key="13">
    <source>
        <dbReference type="EMBL" id="CAH0713233.1"/>
    </source>
</evidence>
<evidence type="ECO:0000256" key="5">
    <source>
        <dbReference type="ARBA" id="ARBA00022801"/>
    </source>
</evidence>
<dbReference type="Pfam" id="PF03731">
    <property type="entry name" value="Ku_N"/>
    <property type="match status" value="1"/>
</dbReference>
<dbReference type="InterPro" id="IPR005161">
    <property type="entry name" value="Ku_N"/>
</dbReference>
<keyword evidence="3" id="KW-0547">Nucleotide-binding</keyword>
<evidence type="ECO:0000256" key="11">
    <source>
        <dbReference type="ARBA" id="ARBA00023242"/>
    </source>
</evidence>
<dbReference type="GO" id="GO:0004386">
    <property type="term" value="F:helicase activity"/>
    <property type="evidence" value="ECO:0007669"/>
    <property type="project" value="UniProtKB-KW"/>
</dbReference>
<dbReference type="InterPro" id="IPR047087">
    <property type="entry name" value="KU70_core_dom"/>
</dbReference>
<dbReference type="SUPFAM" id="SSF53300">
    <property type="entry name" value="vWA-like"/>
    <property type="match status" value="1"/>
</dbReference>
<evidence type="ECO:0000256" key="2">
    <source>
        <dbReference type="ARBA" id="ARBA00005240"/>
    </source>
</evidence>
<dbReference type="Proteomes" id="UP000838878">
    <property type="component" value="Chromosome 1"/>
</dbReference>
<dbReference type="Pfam" id="PF02735">
    <property type="entry name" value="Ku"/>
    <property type="match status" value="1"/>
</dbReference>
<dbReference type="PANTHER" id="PTHR12604">
    <property type="entry name" value="KU AUTOANTIGEN DNA HELICASE"/>
    <property type="match status" value="1"/>
</dbReference>
<dbReference type="GO" id="GO:0006303">
    <property type="term" value="P:double-strand break repair via nonhomologous end joining"/>
    <property type="evidence" value="ECO:0007669"/>
    <property type="project" value="InterPro"/>
</dbReference>
<keyword evidence="10" id="KW-0234">DNA repair</keyword>
<reference evidence="13" key="1">
    <citation type="submission" date="2021-12" db="EMBL/GenBank/DDBJ databases">
        <authorList>
            <person name="Martin H S."/>
        </authorList>
    </citation>
    <scope>NUCLEOTIDE SEQUENCE</scope>
</reference>
<keyword evidence="11" id="KW-0539">Nucleus</keyword>
<dbReference type="Gene3D" id="1.10.1600.10">
    <property type="match status" value="1"/>
</dbReference>
<dbReference type="Gene3D" id="1.10.720.30">
    <property type="entry name" value="SAP domain"/>
    <property type="match status" value="1"/>
</dbReference>
<dbReference type="Gene3D" id="2.40.290.10">
    <property type="match status" value="1"/>
</dbReference>
<dbReference type="SMART" id="SM00559">
    <property type="entry name" value="Ku78"/>
    <property type="match status" value="1"/>
</dbReference>
<dbReference type="InterPro" id="IPR027388">
    <property type="entry name" value="Ku70_bridge/pillars_dom_sf"/>
</dbReference>
<evidence type="ECO:0000256" key="8">
    <source>
        <dbReference type="ARBA" id="ARBA00023125"/>
    </source>
</evidence>
<dbReference type="GO" id="GO:0000723">
    <property type="term" value="P:telomere maintenance"/>
    <property type="evidence" value="ECO:0007669"/>
    <property type="project" value="InterPro"/>
</dbReference>
<sequence length="594" mass="67595">MDSDEENDLQPQWKGVPGTIILINAIENSKHSNFAIAHVATCRLIRQYMRSSSSQNVGVFVFGIDLNNSNSNFDTKAVMEIIPLSIPTVDDYKKLKSFDISSYNEAKEFKLADVLWHCSKVFSNFKKTLSSKRVIMLTQLDILPILTDQEPTLNRARDLVDANIDLTILNVSEQECENDCLFYEKLLKISNKGMDFIFPEPIWDSFQIEKLMYQESHRNLAVARLNFEMGENFIIGVGVYSLLSSQKYQKNVNLDRETNAILSSATKTLKISVEDNNDDDEEQQQNKQKEVPLLKSEILYYQEFGGERIQFTDSEMTKIKNPFGPPMLKLLGFKSVSSISKEKCFLKSSYFLFPNESIIEGSTVAFKALHKACSEMQMAAFCVLCTRVNAKPINVALIPNSKPLNINVDIGFDVVSIPFIENVRDLNINVDDDNESSNIEDAHKSLMKDIIKTISMDYQADMFEDPKKQSKYRALEAIALGDDEDDMEPFIDTTKPNSDKFADIKDDLFEELFGPFGAVFKRTASKMPFEDAKKQKLEDIDENLLSTRIQEKTVNKYTVQQLKDVLKSKDIKGLPALTGLKKQDLVELVYKHCI</sequence>
<dbReference type="GO" id="GO:0016787">
    <property type="term" value="F:hydrolase activity"/>
    <property type="evidence" value="ECO:0007669"/>
    <property type="project" value="UniProtKB-KW"/>
</dbReference>
<feature type="domain" description="Ku" evidence="12">
    <location>
        <begin position="290"/>
        <end position="435"/>
    </location>
</feature>
<accession>A0A8J9UZQ0</accession>
<dbReference type="OrthoDB" id="3249161at2759"/>
<dbReference type="InterPro" id="IPR036361">
    <property type="entry name" value="SAP_dom_sf"/>
</dbReference>
<evidence type="ECO:0000259" key="12">
    <source>
        <dbReference type="SMART" id="SM00559"/>
    </source>
</evidence>
<dbReference type="GO" id="GO:0005524">
    <property type="term" value="F:ATP binding"/>
    <property type="evidence" value="ECO:0007669"/>
    <property type="project" value="UniProtKB-KW"/>
</dbReference>
<keyword evidence="6" id="KW-0347">Helicase</keyword>
<dbReference type="GO" id="GO:0042162">
    <property type="term" value="F:telomeric DNA binding"/>
    <property type="evidence" value="ECO:0007669"/>
    <property type="project" value="InterPro"/>
</dbReference>
<dbReference type="Gene3D" id="3.40.50.410">
    <property type="entry name" value="von Willebrand factor, type A domain"/>
    <property type="match status" value="1"/>
</dbReference>
<comment type="subcellular location">
    <subcellularLocation>
        <location evidence="1">Nucleus</location>
    </subcellularLocation>
</comment>
<organism evidence="13 14">
    <name type="scientific">Brenthis ino</name>
    <name type="common">lesser marbled fritillary</name>
    <dbReference type="NCBI Taxonomy" id="405034"/>
    <lineage>
        <taxon>Eukaryota</taxon>
        <taxon>Metazoa</taxon>
        <taxon>Ecdysozoa</taxon>
        <taxon>Arthropoda</taxon>
        <taxon>Hexapoda</taxon>
        <taxon>Insecta</taxon>
        <taxon>Pterygota</taxon>
        <taxon>Neoptera</taxon>
        <taxon>Endopterygota</taxon>
        <taxon>Lepidoptera</taxon>
        <taxon>Glossata</taxon>
        <taxon>Ditrysia</taxon>
        <taxon>Papilionoidea</taxon>
        <taxon>Nymphalidae</taxon>
        <taxon>Heliconiinae</taxon>
        <taxon>Argynnini</taxon>
        <taxon>Brenthis</taxon>
    </lineage>
</organism>
<keyword evidence="14" id="KW-1185">Reference proteome</keyword>